<gene>
    <name evidence="1" type="ORF">KIL84_009956</name>
</gene>
<keyword evidence="2" id="KW-1185">Reference proteome</keyword>
<evidence type="ECO:0000313" key="2">
    <source>
        <dbReference type="Proteomes" id="UP000827986"/>
    </source>
</evidence>
<dbReference type="AlphaFoldDB" id="A0A9D4AZC9"/>
<sequence length="129" mass="13147">MRVPMVPSNGPPSPGVAPLAAVPEAVAEGPGFTSLQAKGKIIPLDAGLCANPAMPHSTDRNDSGFGEFWHEVSCGQWIVASSQCLVQWLGNDASAYTPDGVFTSTMLLTQAAVVLGHLCSAASQAPGTG</sequence>
<comment type="caution">
    <text evidence="1">The sequence shown here is derived from an EMBL/GenBank/DDBJ whole genome shotgun (WGS) entry which is preliminary data.</text>
</comment>
<proteinExistence type="predicted"/>
<protein>
    <submittedName>
        <fullName evidence="1">Uncharacterized protein</fullName>
    </submittedName>
</protein>
<reference evidence="1" key="1">
    <citation type="submission" date="2021-09" db="EMBL/GenBank/DDBJ databases">
        <title>The genome of Mauremys mutica provides insights into the evolution of semi-aquatic lifestyle.</title>
        <authorList>
            <person name="Gong S."/>
            <person name="Gao Y."/>
        </authorList>
    </citation>
    <scope>NUCLEOTIDE SEQUENCE</scope>
    <source>
        <strain evidence="1">MM-2020</strain>
        <tissue evidence="1">Muscle</tissue>
    </source>
</reference>
<accession>A0A9D4AZC9</accession>
<dbReference type="Proteomes" id="UP000827986">
    <property type="component" value="Unassembled WGS sequence"/>
</dbReference>
<evidence type="ECO:0000313" key="1">
    <source>
        <dbReference type="EMBL" id="KAH1182202.1"/>
    </source>
</evidence>
<dbReference type="EMBL" id="JAHDVG010000467">
    <property type="protein sequence ID" value="KAH1182202.1"/>
    <property type="molecule type" value="Genomic_DNA"/>
</dbReference>
<name>A0A9D4AZC9_9SAUR</name>
<organism evidence="1 2">
    <name type="scientific">Mauremys mutica</name>
    <name type="common">yellowpond turtle</name>
    <dbReference type="NCBI Taxonomy" id="74926"/>
    <lineage>
        <taxon>Eukaryota</taxon>
        <taxon>Metazoa</taxon>
        <taxon>Chordata</taxon>
        <taxon>Craniata</taxon>
        <taxon>Vertebrata</taxon>
        <taxon>Euteleostomi</taxon>
        <taxon>Archelosauria</taxon>
        <taxon>Testudinata</taxon>
        <taxon>Testudines</taxon>
        <taxon>Cryptodira</taxon>
        <taxon>Durocryptodira</taxon>
        <taxon>Testudinoidea</taxon>
        <taxon>Geoemydidae</taxon>
        <taxon>Geoemydinae</taxon>
        <taxon>Mauremys</taxon>
    </lineage>
</organism>